<dbReference type="SUPFAM" id="SSF52047">
    <property type="entry name" value="RNI-like"/>
    <property type="match status" value="1"/>
</dbReference>
<organism evidence="1 2">
    <name type="scientific">Psilocybe cf. subviscida</name>
    <dbReference type="NCBI Taxonomy" id="2480587"/>
    <lineage>
        <taxon>Eukaryota</taxon>
        <taxon>Fungi</taxon>
        <taxon>Dikarya</taxon>
        <taxon>Basidiomycota</taxon>
        <taxon>Agaricomycotina</taxon>
        <taxon>Agaricomycetes</taxon>
        <taxon>Agaricomycetidae</taxon>
        <taxon>Agaricales</taxon>
        <taxon>Agaricineae</taxon>
        <taxon>Strophariaceae</taxon>
        <taxon>Psilocybe</taxon>
    </lineage>
</organism>
<dbReference type="OrthoDB" id="3365698at2759"/>
<protein>
    <recommendedName>
        <fullName evidence="3">F-box domain-containing protein</fullName>
    </recommendedName>
</protein>
<comment type="caution">
    <text evidence="1">The sequence shown here is derived from an EMBL/GenBank/DDBJ whole genome shotgun (WGS) entry which is preliminary data.</text>
</comment>
<dbReference type="Proteomes" id="UP000567179">
    <property type="component" value="Unassembled WGS sequence"/>
</dbReference>
<dbReference type="AlphaFoldDB" id="A0A8H5B564"/>
<dbReference type="EMBL" id="JAACJJ010000042">
    <property type="protein sequence ID" value="KAF5316770.1"/>
    <property type="molecule type" value="Genomic_DNA"/>
</dbReference>
<accession>A0A8H5B564</accession>
<evidence type="ECO:0000313" key="2">
    <source>
        <dbReference type="Proteomes" id="UP000567179"/>
    </source>
</evidence>
<gene>
    <name evidence="1" type="ORF">D9619_006710</name>
</gene>
<proteinExistence type="predicted"/>
<evidence type="ECO:0000313" key="1">
    <source>
        <dbReference type="EMBL" id="KAF5316770.1"/>
    </source>
</evidence>
<dbReference type="Gene3D" id="3.80.10.10">
    <property type="entry name" value="Ribonuclease Inhibitor"/>
    <property type="match status" value="1"/>
</dbReference>
<sequence>MPEPAYMVILDTIMAFSRRWQTMHFQSPSTCLSKVVAMSERNVPILRSLTIRGSDVPTGQFFPPGPGVPEFKFLLGSGLLRAPQLRQIMYERVTEDFLQFPLKWEQMTVISLTGIAWTVADYLSLRNVAQVLQRCPSLVTCTLEIANVPPSSTDFMQKISISPISLLSLETISLQSNRVDLGSLFRALHVPALRQLECFVNPANFVFDAAFIEHFISLLKRTSSTLETLTMDPFFLDKASLHTCLRHSPGLRSLSLRPNYFPGNVAWIQPAQHTGGSFDDPPVFTVDDDLLTFFIDGMHPLLESLESFECTVDGDLSDEALLSFIQAKRSETARVPLKEVTVTFKRLQTLPMTTELRQYVKGGLDCRLSYSFAYPQVLYPASDGIPPHFLKRPWDLLSFDDEDNDTDQSAILGLL</sequence>
<dbReference type="InterPro" id="IPR032675">
    <property type="entry name" value="LRR_dom_sf"/>
</dbReference>
<evidence type="ECO:0008006" key="3">
    <source>
        <dbReference type="Google" id="ProtNLM"/>
    </source>
</evidence>
<reference evidence="1 2" key="1">
    <citation type="journal article" date="2020" name="ISME J.">
        <title>Uncovering the hidden diversity of litter-decomposition mechanisms in mushroom-forming fungi.</title>
        <authorList>
            <person name="Floudas D."/>
            <person name="Bentzer J."/>
            <person name="Ahren D."/>
            <person name="Johansson T."/>
            <person name="Persson P."/>
            <person name="Tunlid A."/>
        </authorList>
    </citation>
    <scope>NUCLEOTIDE SEQUENCE [LARGE SCALE GENOMIC DNA]</scope>
    <source>
        <strain evidence="1 2">CBS 101986</strain>
    </source>
</reference>
<keyword evidence="2" id="KW-1185">Reference proteome</keyword>
<name>A0A8H5B564_9AGAR</name>